<comment type="similarity">
    <text evidence="4">Belongs to the copper transporter (Ctr) (TC 1.A.56) family. SLC31A subfamily.</text>
</comment>
<keyword evidence="3 4" id="KW-0472">Membrane</keyword>
<dbReference type="Proteomes" id="UP001172102">
    <property type="component" value="Unassembled WGS sequence"/>
</dbReference>
<keyword evidence="4" id="KW-0406">Ion transport</keyword>
<feature type="transmembrane region" description="Helical" evidence="4">
    <location>
        <begin position="136"/>
        <end position="157"/>
    </location>
</feature>
<evidence type="ECO:0000313" key="5">
    <source>
        <dbReference type="EMBL" id="KAK0701282.1"/>
    </source>
</evidence>
<protein>
    <recommendedName>
        <fullName evidence="4">Copper transport protein</fullName>
    </recommendedName>
</protein>
<comment type="caution">
    <text evidence="5">The sequence shown here is derived from an EMBL/GenBank/DDBJ whole genome shotgun (WGS) entry which is preliminary data.</text>
</comment>
<dbReference type="EMBL" id="JAUKUA010000010">
    <property type="protein sequence ID" value="KAK0701282.1"/>
    <property type="molecule type" value="Genomic_DNA"/>
</dbReference>
<keyword evidence="6" id="KW-1185">Reference proteome</keyword>
<keyword evidence="4" id="KW-0813">Transport</keyword>
<dbReference type="InterPro" id="IPR007274">
    <property type="entry name" value="Cop_transporter"/>
</dbReference>
<comment type="subcellular location">
    <subcellularLocation>
        <location evidence="4">Membrane</location>
        <topology evidence="4">Multi-pass membrane protein</topology>
    </subcellularLocation>
</comment>
<dbReference type="AlphaFoldDB" id="A0AA39ZPG5"/>
<evidence type="ECO:0000256" key="4">
    <source>
        <dbReference type="RuleBase" id="RU367022"/>
    </source>
</evidence>
<accession>A0AA39ZPG5</accession>
<dbReference type="Pfam" id="PF04145">
    <property type="entry name" value="Ctr"/>
    <property type="match status" value="1"/>
</dbReference>
<keyword evidence="2 4" id="KW-1133">Transmembrane helix</keyword>
<gene>
    <name evidence="5" type="ORF">B0H67DRAFT_614348</name>
</gene>
<name>A0AA39ZPG5_9PEZI</name>
<keyword evidence="1 4" id="KW-0812">Transmembrane</keyword>
<proteinExistence type="inferred from homology"/>
<evidence type="ECO:0000256" key="2">
    <source>
        <dbReference type="ARBA" id="ARBA00022989"/>
    </source>
</evidence>
<keyword evidence="4" id="KW-0186">Copper</keyword>
<dbReference type="PANTHER" id="PTHR12483:SF120">
    <property type="entry name" value="HIGH-AFFINITY COPPER TRANSPORTER CTRA2"/>
    <property type="match status" value="1"/>
</dbReference>
<organism evidence="5 6">
    <name type="scientific">Lasiosphaeris hirsuta</name>
    <dbReference type="NCBI Taxonomy" id="260670"/>
    <lineage>
        <taxon>Eukaryota</taxon>
        <taxon>Fungi</taxon>
        <taxon>Dikarya</taxon>
        <taxon>Ascomycota</taxon>
        <taxon>Pezizomycotina</taxon>
        <taxon>Sordariomycetes</taxon>
        <taxon>Sordariomycetidae</taxon>
        <taxon>Sordariales</taxon>
        <taxon>Lasiosphaeriaceae</taxon>
        <taxon>Lasiosphaeris</taxon>
    </lineage>
</organism>
<keyword evidence="4" id="KW-0187">Copper transport</keyword>
<evidence type="ECO:0000256" key="1">
    <source>
        <dbReference type="ARBA" id="ARBA00022692"/>
    </source>
</evidence>
<feature type="transmembrane region" description="Helical" evidence="4">
    <location>
        <begin position="50"/>
        <end position="70"/>
    </location>
</feature>
<dbReference type="GO" id="GO:0005886">
    <property type="term" value="C:plasma membrane"/>
    <property type="evidence" value="ECO:0007669"/>
    <property type="project" value="TreeGrafter"/>
</dbReference>
<dbReference type="PANTHER" id="PTHR12483">
    <property type="entry name" value="SOLUTE CARRIER FAMILY 31 COPPER TRANSPORTERS"/>
    <property type="match status" value="1"/>
</dbReference>
<sequence>MAGMAGMTDMPQGAGGGADTDMSNMAMTFFQSFHTPLLFHDARPETAGQYAGACIALALLAVLACALINFKSVLQRTVWMPPKQLDQYLLGDDEKAAAKAYNLATSSTSPAGPRSVGIEVRRWWGSWRSTSLLQRLGMASYEILLATLGYILMLAVMTMNIGYFLSVLAGIWVGTVLLGTVTPLVDNGLQHC</sequence>
<evidence type="ECO:0000256" key="3">
    <source>
        <dbReference type="ARBA" id="ARBA00023136"/>
    </source>
</evidence>
<reference evidence="5" key="1">
    <citation type="submission" date="2023-06" db="EMBL/GenBank/DDBJ databases">
        <title>Genome-scale phylogeny and comparative genomics of the fungal order Sordariales.</title>
        <authorList>
            <consortium name="Lawrence Berkeley National Laboratory"/>
            <person name="Hensen N."/>
            <person name="Bonometti L."/>
            <person name="Westerberg I."/>
            <person name="Brannstrom I.O."/>
            <person name="Guillou S."/>
            <person name="Cros-Aarteil S."/>
            <person name="Calhoun S."/>
            <person name="Haridas S."/>
            <person name="Kuo A."/>
            <person name="Mondo S."/>
            <person name="Pangilinan J."/>
            <person name="Riley R."/>
            <person name="Labutti K."/>
            <person name="Andreopoulos B."/>
            <person name="Lipzen A."/>
            <person name="Chen C."/>
            <person name="Yanf M."/>
            <person name="Daum C."/>
            <person name="Ng V."/>
            <person name="Clum A."/>
            <person name="Steindorff A."/>
            <person name="Ohm R."/>
            <person name="Martin F."/>
            <person name="Silar P."/>
            <person name="Natvig D."/>
            <person name="Lalanne C."/>
            <person name="Gautier V."/>
            <person name="Ament-Velasquez S.L."/>
            <person name="Kruys A."/>
            <person name="Hutchinson M.I."/>
            <person name="Powell A.J."/>
            <person name="Barry K."/>
            <person name="Miller A.N."/>
            <person name="Grigoriev I.V."/>
            <person name="Debuchy R."/>
            <person name="Gladieux P."/>
            <person name="Thoren M.H."/>
            <person name="Johannesson H."/>
        </authorList>
    </citation>
    <scope>NUCLEOTIDE SEQUENCE</scope>
    <source>
        <strain evidence="5">SMH4607-1</strain>
    </source>
</reference>
<evidence type="ECO:0000313" key="6">
    <source>
        <dbReference type="Proteomes" id="UP001172102"/>
    </source>
</evidence>
<dbReference type="GO" id="GO:0005375">
    <property type="term" value="F:copper ion transmembrane transporter activity"/>
    <property type="evidence" value="ECO:0007669"/>
    <property type="project" value="UniProtKB-UniRule"/>
</dbReference>
<feature type="transmembrane region" description="Helical" evidence="4">
    <location>
        <begin position="163"/>
        <end position="185"/>
    </location>
</feature>